<dbReference type="GO" id="GO:0008237">
    <property type="term" value="F:metallopeptidase activity"/>
    <property type="evidence" value="ECO:0007669"/>
    <property type="project" value="InterPro"/>
</dbReference>
<sequence>MGPLWHPQLWQRGAGSADEGGSWCSTDPTRQGKIGGVMEQYEHYKERRREGITRFANSMIHQNMVRDETESKVLYVVDKKIGISTAVGREIDPSLAREVASHSPENPDFVSLPDPDEAGTVTYHPKYSDVTAEASPGTRAELVREVIELCKESGLASAGYLTTGMVEVEIENSLGVNRSGRTSFAEFALTTIGSGSGYTTAIGYDLAQLNLKELTLEAIETAKRNVDPEEIEPGEYRVVLEPLAVDSLFRWLSYLGFSGLYYDENRSCFSGRLGQEVASPLLTIYDEPIAELPGMGFDVEGVARRKLILIENGVLKNLAYDSYSAHKVNKKSTGNAFMFQSPYGGFPFSISFLPGTTTPDAMIGSVEDGLLIKRFWYVRVISPKDGILTGMTRDGTFRIKEGRLTKPVKNLRFQISILDFLKSIGEIGNTLRLTGYGRYPHLLVDRFRITGMTG</sequence>
<dbReference type="EMBL" id="QNBE01000010">
    <property type="protein sequence ID" value="RKX71389.1"/>
    <property type="molecule type" value="Genomic_DNA"/>
</dbReference>
<evidence type="ECO:0000256" key="1">
    <source>
        <dbReference type="SAM" id="MobiDB-lite"/>
    </source>
</evidence>
<proteinExistence type="predicted"/>
<feature type="region of interest" description="Disordered" evidence="1">
    <location>
        <begin position="1"/>
        <end position="31"/>
    </location>
</feature>
<accession>A0A660SKT9</accession>
<evidence type="ECO:0000259" key="2">
    <source>
        <dbReference type="Pfam" id="PF19289"/>
    </source>
</evidence>
<dbReference type="InterPro" id="IPR035068">
    <property type="entry name" value="TldD/PmbA_N"/>
</dbReference>
<evidence type="ECO:0000313" key="4">
    <source>
        <dbReference type="EMBL" id="RKX71389.1"/>
    </source>
</evidence>
<dbReference type="Pfam" id="PF19289">
    <property type="entry name" value="PmbA_TldD_3rd"/>
    <property type="match status" value="1"/>
</dbReference>
<dbReference type="InterPro" id="IPR045569">
    <property type="entry name" value="Metalloprtase-TldD/E_C"/>
</dbReference>
<evidence type="ECO:0008006" key="6">
    <source>
        <dbReference type="Google" id="ProtNLM"/>
    </source>
</evidence>
<feature type="domain" description="Metalloprotease TldD/E central" evidence="3">
    <location>
        <begin position="137"/>
        <end position="225"/>
    </location>
</feature>
<feature type="domain" description="Metalloprotease TldD/E C-terminal" evidence="2">
    <location>
        <begin position="233"/>
        <end position="451"/>
    </location>
</feature>
<organism evidence="4 5">
    <name type="scientific">candidate division WOR-3 bacterium</name>
    <dbReference type="NCBI Taxonomy" id="2052148"/>
    <lineage>
        <taxon>Bacteria</taxon>
        <taxon>Bacteria division WOR-3</taxon>
    </lineage>
</organism>
<gene>
    <name evidence="4" type="ORF">DRP53_01770</name>
</gene>
<dbReference type="Gene3D" id="3.30.2290.10">
    <property type="entry name" value="PmbA/TldD superfamily"/>
    <property type="match status" value="1"/>
</dbReference>
<reference evidence="4 5" key="1">
    <citation type="submission" date="2018-06" db="EMBL/GenBank/DDBJ databases">
        <title>Extensive metabolic versatility and redundancy in microbially diverse, dynamic hydrothermal sediments.</title>
        <authorList>
            <person name="Dombrowski N."/>
            <person name="Teske A."/>
            <person name="Baker B.J."/>
        </authorList>
    </citation>
    <scope>NUCLEOTIDE SEQUENCE [LARGE SCALE GENOMIC DNA]</scope>
    <source>
        <strain evidence="4">B36_G15</strain>
    </source>
</reference>
<dbReference type="Proteomes" id="UP000268469">
    <property type="component" value="Unassembled WGS sequence"/>
</dbReference>
<dbReference type="Pfam" id="PF19290">
    <property type="entry name" value="PmbA_TldD_2nd"/>
    <property type="match status" value="1"/>
</dbReference>
<comment type="caution">
    <text evidence="4">The sequence shown here is derived from an EMBL/GenBank/DDBJ whole genome shotgun (WGS) entry which is preliminary data.</text>
</comment>
<dbReference type="SUPFAM" id="SSF111283">
    <property type="entry name" value="Putative modulator of DNA gyrase, PmbA/TldD"/>
    <property type="match status" value="1"/>
</dbReference>
<dbReference type="PANTHER" id="PTHR43666:SF1">
    <property type="entry name" value="CONSERVED PROTEIN"/>
    <property type="match status" value="1"/>
</dbReference>
<dbReference type="GO" id="GO:0006508">
    <property type="term" value="P:proteolysis"/>
    <property type="evidence" value="ECO:0007669"/>
    <property type="project" value="InterPro"/>
</dbReference>
<dbReference type="InterPro" id="IPR036059">
    <property type="entry name" value="TldD/PmbA_sf"/>
</dbReference>
<evidence type="ECO:0000313" key="5">
    <source>
        <dbReference type="Proteomes" id="UP000268469"/>
    </source>
</evidence>
<dbReference type="InterPro" id="IPR045570">
    <property type="entry name" value="Metalloprtase-TldD/E_cen_dom"/>
</dbReference>
<protein>
    <recommendedName>
        <fullName evidence="6">TldD/PmbA family protein</fullName>
    </recommendedName>
</protein>
<name>A0A660SKT9_UNCW3</name>
<evidence type="ECO:0000259" key="3">
    <source>
        <dbReference type="Pfam" id="PF19290"/>
    </source>
</evidence>
<dbReference type="PANTHER" id="PTHR43666">
    <property type="entry name" value="TLDD PROTEIN"/>
    <property type="match status" value="1"/>
</dbReference>
<dbReference type="AlphaFoldDB" id="A0A660SKT9"/>